<name>A0A2X2CUM0_PSELU</name>
<dbReference type="Proteomes" id="UP000250443">
    <property type="component" value="Unassembled WGS sequence"/>
</dbReference>
<dbReference type="Pfam" id="PF00480">
    <property type="entry name" value="ROK"/>
    <property type="match status" value="1"/>
</dbReference>
<dbReference type="Proteomes" id="UP000626180">
    <property type="component" value="Unassembled WGS sequence"/>
</dbReference>
<keyword evidence="5" id="KW-1185">Reference proteome</keyword>
<gene>
    <name evidence="3" type="primary">mak</name>
    <name evidence="2" type="ORF">IRZ65_14055</name>
    <name evidence="3" type="ORF">NCTC11842_03947</name>
</gene>
<organism evidence="3 4">
    <name type="scientific">Pseudomonas luteola</name>
    <dbReference type="NCBI Taxonomy" id="47886"/>
    <lineage>
        <taxon>Bacteria</taxon>
        <taxon>Pseudomonadati</taxon>
        <taxon>Pseudomonadota</taxon>
        <taxon>Gammaproteobacteria</taxon>
        <taxon>Pseudomonadales</taxon>
        <taxon>Pseudomonadaceae</taxon>
        <taxon>Pseudomonas</taxon>
    </lineage>
</organism>
<dbReference type="InterPro" id="IPR043129">
    <property type="entry name" value="ATPase_NBD"/>
</dbReference>
<reference evidence="3 4" key="1">
    <citation type="submission" date="2018-06" db="EMBL/GenBank/DDBJ databases">
        <authorList>
            <consortium name="Pathogen Informatics"/>
            <person name="Doyle S."/>
        </authorList>
    </citation>
    <scope>NUCLEOTIDE SEQUENCE [LARGE SCALE GENOMIC DNA]</scope>
    <source>
        <strain evidence="3 4">NCTC11842</strain>
    </source>
</reference>
<dbReference type="EMBL" id="UAUF01000014">
    <property type="protein sequence ID" value="SPZ11698.1"/>
    <property type="molecule type" value="Genomic_DNA"/>
</dbReference>
<dbReference type="Gene3D" id="3.30.420.40">
    <property type="match status" value="2"/>
</dbReference>
<reference evidence="2 5" key="2">
    <citation type="submission" date="2020-10" db="EMBL/GenBank/DDBJ databases">
        <title>Genome sequences of Pseudomonas isolates.</title>
        <authorList>
            <person name="Wessels L."/>
            <person name="Reich F."/>
            <person name="Hammerl J."/>
        </authorList>
    </citation>
    <scope>NUCLEOTIDE SEQUENCE [LARGE SCALE GENOMIC DNA]</scope>
    <source>
        <strain evidence="2 5">20-MO00624-0</strain>
    </source>
</reference>
<evidence type="ECO:0000256" key="1">
    <source>
        <dbReference type="ARBA" id="ARBA00006479"/>
    </source>
</evidence>
<proteinExistence type="inferred from homology"/>
<evidence type="ECO:0000313" key="5">
    <source>
        <dbReference type="Proteomes" id="UP000626180"/>
    </source>
</evidence>
<dbReference type="InterPro" id="IPR000600">
    <property type="entry name" value="ROK"/>
</dbReference>
<accession>A0A2X2CUM0</accession>
<sequence>MPDQGVLLAIDVGGTKTHIACYDPASEQLATRVLATHAEGLLGGPALMRLLEAARECAQQLGATTIRSVAGVFPGVVRGHTLLMAPNTPGFEGLDLHGLIAQGLGTPGVMLDNDVKAGALAEARWGSLQGIDHALYLNLGTGLSAAAIANGQLIRGHNGAAMEIGYMLSPFLDPERVSDWYSHEQGGAPLEELFSGTALNQLAVELLGPGHQALDLFTSQEPRAQQALHVRIAACTAQVANLAIALDVGRIAIGGGLYRQAATLAPLIKHMINRTVPFAPEIVTAHFTHDAPLWGALSMAMDAAGLAFIPEQILSQTELLSTPDATASEG</sequence>
<evidence type="ECO:0000313" key="2">
    <source>
        <dbReference type="EMBL" id="MBF8641807.1"/>
    </source>
</evidence>
<dbReference type="EMBL" id="JADMCD010000007">
    <property type="protein sequence ID" value="MBF8641807.1"/>
    <property type="molecule type" value="Genomic_DNA"/>
</dbReference>
<evidence type="ECO:0000313" key="3">
    <source>
        <dbReference type="EMBL" id="SPZ11698.1"/>
    </source>
</evidence>
<dbReference type="PANTHER" id="PTHR18964:SF149">
    <property type="entry name" value="BIFUNCTIONAL UDP-N-ACETYLGLUCOSAMINE 2-EPIMERASE_N-ACETYLMANNOSAMINE KINASE"/>
    <property type="match status" value="1"/>
</dbReference>
<keyword evidence="3" id="KW-0418">Kinase</keyword>
<keyword evidence="3" id="KW-0808">Transferase</keyword>
<dbReference type="GO" id="GO:0008865">
    <property type="term" value="F:fructokinase activity"/>
    <property type="evidence" value="ECO:0007669"/>
    <property type="project" value="UniProtKB-EC"/>
</dbReference>
<dbReference type="RefSeq" id="WP_010795704.1">
    <property type="nucleotide sequence ID" value="NZ_CP053063.1"/>
</dbReference>
<dbReference type="AlphaFoldDB" id="A0A2X2CUM0"/>
<protein>
    <submittedName>
        <fullName evidence="3">Fructokinase</fullName>
        <ecNumber evidence="3">2.7.1.4</ecNumber>
    </submittedName>
    <submittedName>
        <fullName evidence="2">ROK family protein</fullName>
    </submittedName>
</protein>
<evidence type="ECO:0000313" key="4">
    <source>
        <dbReference type="Proteomes" id="UP000250443"/>
    </source>
</evidence>
<dbReference type="EC" id="2.7.1.4" evidence="3"/>
<dbReference type="PANTHER" id="PTHR18964">
    <property type="entry name" value="ROK (REPRESSOR, ORF, KINASE) FAMILY"/>
    <property type="match status" value="1"/>
</dbReference>
<dbReference type="SUPFAM" id="SSF53067">
    <property type="entry name" value="Actin-like ATPase domain"/>
    <property type="match status" value="1"/>
</dbReference>
<comment type="similarity">
    <text evidence="1">Belongs to the ROK (NagC/XylR) family.</text>
</comment>